<dbReference type="Pfam" id="PF00106">
    <property type="entry name" value="adh_short"/>
    <property type="match status" value="1"/>
</dbReference>
<name>F4Q321_CACFS</name>
<comment type="pathway">
    <text evidence="2">Lipid metabolism; sphingolipid metabolism.</text>
</comment>
<accession>F4Q321</accession>
<dbReference type="GO" id="GO:0030148">
    <property type="term" value="P:sphingolipid biosynthetic process"/>
    <property type="evidence" value="ECO:0007669"/>
    <property type="project" value="InterPro"/>
</dbReference>
<dbReference type="SUPFAM" id="SSF51735">
    <property type="entry name" value="NAD(P)-binding Rossmann-fold domains"/>
    <property type="match status" value="1"/>
</dbReference>
<dbReference type="GO" id="GO:0047560">
    <property type="term" value="F:3-dehydrosphinganine reductase activity"/>
    <property type="evidence" value="ECO:0007669"/>
    <property type="project" value="UniProtKB-EC"/>
</dbReference>
<organism evidence="11 12">
    <name type="scientific">Cavenderia fasciculata</name>
    <name type="common">Slime mold</name>
    <name type="synonym">Dictyostelium fasciculatum</name>
    <dbReference type="NCBI Taxonomy" id="261658"/>
    <lineage>
        <taxon>Eukaryota</taxon>
        <taxon>Amoebozoa</taxon>
        <taxon>Evosea</taxon>
        <taxon>Eumycetozoa</taxon>
        <taxon>Dictyostelia</taxon>
        <taxon>Acytosteliales</taxon>
        <taxon>Cavenderiaceae</taxon>
        <taxon>Cavenderia</taxon>
    </lineage>
</organism>
<evidence type="ECO:0000256" key="6">
    <source>
        <dbReference type="ARBA" id="ARBA00022919"/>
    </source>
</evidence>
<dbReference type="RefSeq" id="XP_004356069.1">
    <property type="nucleotide sequence ID" value="XM_004356016.1"/>
</dbReference>
<gene>
    <name evidence="11" type="primary">ksrA-2</name>
    <name evidence="11" type="ORF">DFA_08581</name>
</gene>
<comment type="pathway">
    <text evidence="3">Sphingolipid metabolism.</text>
</comment>
<comment type="subcellular location">
    <subcellularLocation>
        <location evidence="1">Endoplasmic reticulum</location>
    </subcellularLocation>
</comment>
<dbReference type="STRING" id="1054147.F4Q321"/>
<keyword evidence="12" id="KW-1185">Reference proteome</keyword>
<comment type="similarity">
    <text evidence="10">Belongs to the short-chain dehydrogenases/reductases (SDR) family.</text>
</comment>
<dbReference type="InterPro" id="IPR036291">
    <property type="entry name" value="NAD(P)-bd_dom_sf"/>
</dbReference>
<reference evidence="12" key="1">
    <citation type="journal article" date="2011" name="Genome Res.">
        <title>Phylogeny-wide analysis of social amoeba genomes highlights ancient origins for complex intercellular communication.</title>
        <authorList>
            <person name="Heidel A.J."/>
            <person name="Lawal H.M."/>
            <person name="Felder M."/>
            <person name="Schilde C."/>
            <person name="Helps N.R."/>
            <person name="Tunggal B."/>
            <person name="Rivero F."/>
            <person name="John U."/>
            <person name="Schleicher M."/>
            <person name="Eichinger L."/>
            <person name="Platzer M."/>
            <person name="Noegel A.A."/>
            <person name="Schaap P."/>
            <person name="Gloeckner G."/>
        </authorList>
    </citation>
    <scope>NUCLEOTIDE SEQUENCE [LARGE SCALE GENOMIC DNA]</scope>
    <source>
        <strain evidence="12">SH3</strain>
    </source>
</reference>
<sequence length="331" mass="36631">MWARRLALIASLALYGIYRKKNYSFKGKHVVVVGGSSGIGKELVYSLLRRDVSRVSIVSRSLEKMRAVVDGADEIDRLRYYIYSDQFIFKQKYKSKIEVYSCDVSKKENVKTTMTSIIESKKVDCLVNCAGLAVPGYFLDQDSEVFESTMQLDYFGTLYACKEIVPHMIENGGGHIVFVSSTCGVIGVPGYTTYCPAKFAVCGLAQTMRSELAPYGITFSVVYPPDTDTPGYAQENLTKPEETKIISGGGKAVHPKVVADAVVTGVQSGDYHIAVDITTKMCVILSAGLTPFYFPFFDIILAPVCRLVGIIGMHQNDNEVLKVWKKKNRSH</sequence>
<dbReference type="CDD" id="cd08939">
    <property type="entry name" value="KDSR-like_SDR_c"/>
    <property type="match status" value="1"/>
</dbReference>
<evidence type="ECO:0000256" key="8">
    <source>
        <dbReference type="ARBA" id="ARBA00023098"/>
    </source>
</evidence>
<keyword evidence="7" id="KW-0560">Oxidoreductase</keyword>
<dbReference type="OrthoDB" id="37659at2759"/>
<evidence type="ECO:0000256" key="5">
    <source>
        <dbReference type="ARBA" id="ARBA00022857"/>
    </source>
</evidence>
<keyword evidence="4" id="KW-0256">Endoplasmic reticulum</keyword>
<dbReference type="EC" id="1.1.1.102" evidence="9"/>
<dbReference type="PANTHER" id="PTHR43550">
    <property type="entry name" value="3-KETODIHYDROSPHINGOSINE REDUCTASE"/>
    <property type="match status" value="1"/>
</dbReference>
<dbReference type="Gene3D" id="3.40.50.720">
    <property type="entry name" value="NAD(P)-binding Rossmann-like Domain"/>
    <property type="match status" value="1"/>
</dbReference>
<evidence type="ECO:0000256" key="4">
    <source>
        <dbReference type="ARBA" id="ARBA00022824"/>
    </source>
</evidence>
<dbReference type="KEGG" id="dfa:DFA_08581"/>
<keyword evidence="8" id="KW-0443">Lipid metabolism</keyword>
<dbReference type="PRINTS" id="PR00080">
    <property type="entry name" value="SDRFAMILY"/>
</dbReference>
<evidence type="ECO:0000256" key="3">
    <source>
        <dbReference type="ARBA" id="ARBA00004991"/>
    </source>
</evidence>
<evidence type="ECO:0000256" key="1">
    <source>
        <dbReference type="ARBA" id="ARBA00004240"/>
    </source>
</evidence>
<dbReference type="PANTHER" id="PTHR43550:SF3">
    <property type="entry name" value="3-KETODIHYDROSPHINGOSINE REDUCTASE"/>
    <property type="match status" value="1"/>
</dbReference>
<dbReference type="InterPro" id="IPR045022">
    <property type="entry name" value="KDSR-like"/>
</dbReference>
<evidence type="ECO:0000256" key="7">
    <source>
        <dbReference type="ARBA" id="ARBA00023002"/>
    </source>
</evidence>
<evidence type="ECO:0000313" key="12">
    <source>
        <dbReference type="Proteomes" id="UP000007797"/>
    </source>
</evidence>
<keyword evidence="5" id="KW-0521">NADP</keyword>
<protein>
    <recommendedName>
        <fullName evidence="9">3-dehydrosphinganine reductase</fullName>
        <ecNumber evidence="9">1.1.1.102</ecNumber>
    </recommendedName>
</protein>
<keyword evidence="6" id="KW-0746">Sphingolipid metabolism</keyword>
<evidence type="ECO:0000256" key="10">
    <source>
        <dbReference type="RuleBase" id="RU000363"/>
    </source>
</evidence>
<dbReference type="EMBL" id="GL883021">
    <property type="protein sequence ID" value="EGG17585.1"/>
    <property type="molecule type" value="Genomic_DNA"/>
</dbReference>
<dbReference type="GeneID" id="14869624"/>
<evidence type="ECO:0000256" key="9">
    <source>
        <dbReference type="ARBA" id="ARBA00026112"/>
    </source>
</evidence>
<dbReference type="InterPro" id="IPR002347">
    <property type="entry name" value="SDR_fam"/>
</dbReference>
<dbReference type="GO" id="GO:0005789">
    <property type="term" value="C:endoplasmic reticulum membrane"/>
    <property type="evidence" value="ECO:0007669"/>
    <property type="project" value="TreeGrafter"/>
</dbReference>
<evidence type="ECO:0000313" key="11">
    <source>
        <dbReference type="EMBL" id="EGG17585.1"/>
    </source>
</evidence>
<evidence type="ECO:0000256" key="2">
    <source>
        <dbReference type="ARBA" id="ARBA00004760"/>
    </source>
</evidence>
<dbReference type="GO" id="GO:0006666">
    <property type="term" value="P:3-keto-sphinganine metabolic process"/>
    <property type="evidence" value="ECO:0007669"/>
    <property type="project" value="InterPro"/>
</dbReference>
<dbReference type="AlphaFoldDB" id="F4Q321"/>
<dbReference type="OMA" id="ICGVFEE"/>
<dbReference type="PRINTS" id="PR00081">
    <property type="entry name" value="GDHRDH"/>
</dbReference>
<dbReference type="Proteomes" id="UP000007797">
    <property type="component" value="Unassembled WGS sequence"/>
</dbReference>
<proteinExistence type="inferred from homology"/>